<reference evidence="1 2" key="1">
    <citation type="journal article" date="2019" name="ACS Chem. Biol.">
        <title>Identification and Mobilization of a Cryptic Antibiotic Biosynthesis Gene Locus from a Human-Pathogenic Nocardia Isolate.</title>
        <authorList>
            <person name="Herisse M."/>
            <person name="Ishida K."/>
            <person name="Porter J.L."/>
            <person name="Howden B."/>
            <person name="Hertweck C."/>
            <person name="Stinear T.P."/>
            <person name="Pidot S.J."/>
        </authorList>
    </citation>
    <scope>NUCLEOTIDE SEQUENCE [LARGE SCALE GENOMIC DNA]</scope>
    <source>
        <strain evidence="1 2">AUSMDU00012717</strain>
    </source>
</reference>
<gene>
    <name evidence="1" type="ORF">F5544_09920</name>
</gene>
<dbReference type="KEGG" id="nah:F5544_09920"/>
<evidence type="ECO:0000313" key="2">
    <source>
        <dbReference type="Proteomes" id="UP000503540"/>
    </source>
</evidence>
<organism evidence="1 2">
    <name type="scientific">Nocardia arthritidis</name>
    <dbReference type="NCBI Taxonomy" id="228602"/>
    <lineage>
        <taxon>Bacteria</taxon>
        <taxon>Bacillati</taxon>
        <taxon>Actinomycetota</taxon>
        <taxon>Actinomycetes</taxon>
        <taxon>Mycobacteriales</taxon>
        <taxon>Nocardiaceae</taxon>
        <taxon>Nocardia</taxon>
    </lineage>
</organism>
<dbReference type="Proteomes" id="UP000503540">
    <property type="component" value="Chromosome"/>
</dbReference>
<sequence length="102" mass="11652">MTVVTATAHIDGWVGDLTYDPDQWERMEGSWATRYPTIDRRAHQLMEEIARSTSAHDHAAAHGRLDRYVAGLADRGVRVAAADFRRAQFEHYHRRPVTPLPD</sequence>
<proteinExistence type="predicted"/>
<dbReference type="EMBL" id="CP046172">
    <property type="protein sequence ID" value="QIS09884.1"/>
    <property type="molecule type" value="Genomic_DNA"/>
</dbReference>
<evidence type="ECO:0000313" key="1">
    <source>
        <dbReference type="EMBL" id="QIS09884.1"/>
    </source>
</evidence>
<keyword evidence="2" id="KW-1185">Reference proteome</keyword>
<protein>
    <submittedName>
        <fullName evidence="1">Uncharacterized protein</fullName>
    </submittedName>
</protein>
<name>A0A6G9Y9Q3_9NOCA</name>
<dbReference type="RefSeq" id="WP_167472935.1">
    <property type="nucleotide sequence ID" value="NZ_CP046172.1"/>
</dbReference>
<accession>A0A6G9Y9Q3</accession>
<dbReference type="AlphaFoldDB" id="A0A6G9Y9Q3"/>